<name>A0AAW1SAG5_9CHLO</name>
<accession>A0AAW1SAG5</accession>
<keyword evidence="2" id="KW-1185">Reference proteome</keyword>
<proteinExistence type="predicted"/>
<reference evidence="1 2" key="1">
    <citation type="journal article" date="2024" name="Nat. Commun.">
        <title>Phylogenomics reveals the evolutionary origins of lichenization in chlorophyte algae.</title>
        <authorList>
            <person name="Puginier C."/>
            <person name="Libourel C."/>
            <person name="Otte J."/>
            <person name="Skaloud P."/>
            <person name="Haon M."/>
            <person name="Grisel S."/>
            <person name="Petersen M."/>
            <person name="Berrin J.G."/>
            <person name="Delaux P.M."/>
            <person name="Dal Grande F."/>
            <person name="Keller J."/>
        </authorList>
    </citation>
    <scope>NUCLEOTIDE SEQUENCE [LARGE SCALE GENOMIC DNA]</scope>
    <source>
        <strain evidence="1 2">SAG 245.80</strain>
    </source>
</reference>
<dbReference type="Proteomes" id="UP001445335">
    <property type="component" value="Unassembled WGS sequence"/>
</dbReference>
<protein>
    <submittedName>
        <fullName evidence="1">Uncharacterized protein</fullName>
    </submittedName>
</protein>
<evidence type="ECO:0000313" key="1">
    <source>
        <dbReference type="EMBL" id="KAK9842576.1"/>
    </source>
</evidence>
<organism evidence="1 2">
    <name type="scientific">Elliptochloris bilobata</name>
    <dbReference type="NCBI Taxonomy" id="381761"/>
    <lineage>
        <taxon>Eukaryota</taxon>
        <taxon>Viridiplantae</taxon>
        <taxon>Chlorophyta</taxon>
        <taxon>core chlorophytes</taxon>
        <taxon>Trebouxiophyceae</taxon>
        <taxon>Trebouxiophyceae incertae sedis</taxon>
        <taxon>Elliptochloris clade</taxon>
        <taxon>Elliptochloris</taxon>
    </lineage>
</organism>
<comment type="caution">
    <text evidence="1">The sequence shown here is derived from an EMBL/GenBank/DDBJ whole genome shotgun (WGS) entry which is preliminary data.</text>
</comment>
<gene>
    <name evidence="1" type="ORF">WJX81_006891</name>
</gene>
<dbReference type="EMBL" id="JALJOU010000007">
    <property type="protein sequence ID" value="KAK9842576.1"/>
    <property type="molecule type" value="Genomic_DNA"/>
</dbReference>
<sequence length="152" mass="14933">MKAPAAASVAEWDGAQLWALDMAVDAEGAPVTDRSAVDLAFALARPLDGSLPPSAFVVPWAGAQLALVAGEGGGEGAAAAAAAASGRGAAFYSVRLQLPAAYAGPVTVGLSPEGAALLSEVFGAPATLQPITFYKEMAGGASEQPATIPPTV</sequence>
<dbReference type="AlphaFoldDB" id="A0AAW1SAG5"/>
<evidence type="ECO:0000313" key="2">
    <source>
        <dbReference type="Proteomes" id="UP001445335"/>
    </source>
</evidence>